<evidence type="ECO:0000313" key="1">
    <source>
        <dbReference type="EMBL" id="KFD58925.1"/>
    </source>
</evidence>
<dbReference type="EMBL" id="KL363182">
    <property type="protein sequence ID" value="KFD58925.1"/>
    <property type="molecule type" value="Genomic_DNA"/>
</dbReference>
<protein>
    <recommendedName>
        <fullName evidence="4">Reverse transcriptase domain-containing protein</fullName>
    </recommendedName>
</protein>
<reference evidence="1 3" key="1">
    <citation type="journal article" date="2014" name="Nat. Genet.">
        <title>Genome and transcriptome of the porcine whipworm Trichuris suis.</title>
        <authorList>
            <person name="Jex A.R."/>
            <person name="Nejsum P."/>
            <person name="Schwarz E.M."/>
            <person name="Hu L."/>
            <person name="Young N.D."/>
            <person name="Hall R.S."/>
            <person name="Korhonen P.K."/>
            <person name="Liao S."/>
            <person name="Thamsborg S."/>
            <person name="Xia J."/>
            <person name="Xu P."/>
            <person name="Wang S."/>
            <person name="Scheerlinck J.P."/>
            <person name="Hofmann A."/>
            <person name="Sternberg P.W."/>
            <person name="Wang J."/>
            <person name="Gasser R.B."/>
        </authorList>
    </citation>
    <scope>NUCLEOTIDE SEQUENCE [LARGE SCALE GENOMIC DNA]</scope>
    <source>
        <strain evidence="2">DCEP-RM93F</strain>
        <strain evidence="1">DCEP-RM93M</strain>
    </source>
</reference>
<dbReference type="EMBL" id="KL367475">
    <property type="protein sequence ID" value="KFD72953.1"/>
    <property type="molecule type" value="Genomic_DNA"/>
</dbReference>
<sequence>MATPPLILAETFTEYFQENAFSSVDALRTPWCFKHHVDDTFAIMMAGKKDPFLQHVNSLLPEWVSFTAEKNSDQPPLPLEHWLVMVGEIKRDCSASYIRETGNSRIHRFHAHVPSVTASNMRQTD</sequence>
<proteinExistence type="predicted"/>
<evidence type="ECO:0000313" key="2">
    <source>
        <dbReference type="EMBL" id="KFD72953.1"/>
    </source>
</evidence>
<gene>
    <name evidence="1" type="ORF">M513_00088</name>
    <name evidence="2" type="ORF">M514_00088</name>
</gene>
<evidence type="ECO:0008006" key="4">
    <source>
        <dbReference type="Google" id="ProtNLM"/>
    </source>
</evidence>
<evidence type="ECO:0000313" key="3">
    <source>
        <dbReference type="Proteomes" id="UP000030764"/>
    </source>
</evidence>
<dbReference type="AlphaFoldDB" id="A0A085MNX9"/>
<dbReference type="Proteomes" id="UP000030758">
    <property type="component" value="Unassembled WGS sequence"/>
</dbReference>
<name>A0A085MNX9_9BILA</name>
<dbReference type="Proteomes" id="UP000030764">
    <property type="component" value="Unassembled WGS sequence"/>
</dbReference>
<keyword evidence="3" id="KW-1185">Reference proteome</keyword>
<accession>A0A085MNX9</accession>
<organism evidence="1 3">
    <name type="scientific">Trichuris suis</name>
    <name type="common">pig whipworm</name>
    <dbReference type="NCBI Taxonomy" id="68888"/>
    <lineage>
        <taxon>Eukaryota</taxon>
        <taxon>Metazoa</taxon>
        <taxon>Ecdysozoa</taxon>
        <taxon>Nematoda</taxon>
        <taxon>Enoplea</taxon>
        <taxon>Dorylaimia</taxon>
        <taxon>Trichinellida</taxon>
        <taxon>Trichuridae</taxon>
        <taxon>Trichuris</taxon>
    </lineage>
</organism>